<reference evidence="2 3" key="1">
    <citation type="submission" date="2014-06" db="EMBL/GenBank/DDBJ databases">
        <authorList>
            <person name="Urmite Genomes Urmite Genomes"/>
        </authorList>
    </citation>
    <scope>NUCLEOTIDE SEQUENCE [LARGE SCALE GENOMIC DNA]</scope>
</reference>
<feature type="signal peptide" evidence="1">
    <location>
        <begin position="1"/>
        <end position="33"/>
    </location>
</feature>
<accession>A0A078KZV5</accession>
<evidence type="ECO:0000313" key="2">
    <source>
        <dbReference type="EMBL" id="CDZ77338.1"/>
    </source>
</evidence>
<feature type="chain" id="PRO_5009744133" description="Secreted protein" evidence="1">
    <location>
        <begin position="34"/>
        <end position="81"/>
    </location>
</feature>
<protein>
    <recommendedName>
        <fullName evidence="4">Secreted protein</fullName>
    </recommendedName>
</protein>
<keyword evidence="3" id="KW-1185">Reference proteome</keyword>
<dbReference type="AlphaFoldDB" id="A0A078KZV5"/>
<proteinExistence type="predicted"/>
<evidence type="ECO:0008006" key="4">
    <source>
        <dbReference type="Google" id="ProtNLM"/>
    </source>
</evidence>
<keyword evidence="1" id="KW-0732">Signal</keyword>
<evidence type="ECO:0000313" key="3">
    <source>
        <dbReference type="Proteomes" id="UP000044071"/>
    </source>
</evidence>
<organism evidence="2 3">
    <name type="scientific">Legionella massiliensis</name>
    <dbReference type="NCBI Taxonomy" id="1034943"/>
    <lineage>
        <taxon>Bacteria</taxon>
        <taxon>Pseudomonadati</taxon>
        <taxon>Pseudomonadota</taxon>
        <taxon>Gammaproteobacteria</taxon>
        <taxon>Legionellales</taxon>
        <taxon>Legionellaceae</taxon>
        <taxon>Legionella</taxon>
    </lineage>
</organism>
<dbReference type="RefSeq" id="WP_043873893.1">
    <property type="nucleotide sequence ID" value="NZ_CCVW01000002.1"/>
</dbReference>
<name>A0A078KZV5_9GAMM</name>
<gene>
    <name evidence="2" type="ORF">BN59_01621</name>
</gene>
<evidence type="ECO:0000256" key="1">
    <source>
        <dbReference type="SAM" id="SignalP"/>
    </source>
</evidence>
<dbReference type="EMBL" id="CCSB01000002">
    <property type="protein sequence ID" value="CDZ77338.1"/>
    <property type="molecule type" value="Genomic_DNA"/>
</dbReference>
<sequence>MTKHTITISKVVKVLPVAIFVASTFCLVPTAEARQGCKTGYHPNPYNPAQCVANGTTGLGGKCDPGQHRWYDPRTKQWNPC</sequence>
<dbReference type="Proteomes" id="UP000044071">
    <property type="component" value="Unassembled WGS sequence"/>
</dbReference>
<dbReference type="OrthoDB" id="5651254at2"/>